<evidence type="ECO:0000313" key="4">
    <source>
        <dbReference type="EMBL" id="MFD1363104.1"/>
    </source>
</evidence>
<organism evidence="4 5">
    <name type="scientific">Lentibacillus salinarum</name>
    <dbReference type="NCBI Taxonomy" id="446820"/>
    <lineage>
        <taxon>Bacteria</taxon>
        <taxon>Bacillati</taxon>
        <taxon>Bacillota</taxon>
        <taxon>Bacilli</taxon>
        <taxon>Bacillales</taxon>
        <taxon>Bacillaceae</taxon>
        <taxon>Lentibacillus</taxon>
    </lineage>
</organism>
<dbReference type="InterPro" id="IPR050882">
    <property type="entry name" value="Prepilin_peptidase/N-MTase"/>
</dbReference>
<dbReference type="Pfam" id="PF01478">
    <property type="entry name" value="Peptidase_A24"/>
    <property type="match status" value="1"/>
</dbReference>
<evidence type="ECO:0000256" key="2">
    <source>
        <dbReference type="SAM" id="Phobius"/>
    </source>
</evidence>
<feature type="transmembrane region" description="Helical" evidence="2">
    <location>
        <begin position="45"/>
        <end position="62"/>
    </location>
</feature>
<keyword evidence="5" id="KW-1185">Reference proteome</keyword>
<protein>
    <submittedName>
        <fullName evidence="4">Prepilin peptidase</fullName>
    </submittedName>
</protein>
<feature type="transmembrane region" description="Helical" evidence="2">
    <location>
        <begin position="82"/>
        <end position="106"/>
    </location>
</feature>
<keyword evidence="2" id="KW-0472">Membrane</keyword>
<reference evidence="5" key="1">
    <citation type="journal article" date="2019" name="Int. J. Syst. Evol. Microbiol.">
        <title>The Global Catalogue of Microorganisms (GCM) 10K type strain sequencing project: providing services to taxonomists for standard genome sequencing and annotation.</title>
        <authorList>
            <consortium name="The Broad Institute Genomics Platform"/>
            <consortium name="The Broad Institute Genome Sequencing Center for Infectious Disease"/>
            <person name="Wu L."/>
            <person name="Ma J."/>
        </authorList>
    </citation>
    <scope>NUCLEOTIDE SEQUENCE [LARGE SCALE GENOMIC DNA]</scope>
    <source>
        <strain evidence="5">CCUG 54822</strain>
    </source>
</reference>
<evidence type="ECO:0000313" key="5">
    <source>
        <dbReference type="Proteomes" id="UP001597178"/>
    </source>
</evidence>
<proteinExistence type="inferred from homology"/>
<feature type="domain" description="Prepilin type IV endopeptidase peptidase" evidence="3">
    <location>
        <begin position="2"/>
        <end position="100"/>
    </location>
</feature>
<sequence length="150" mass="16445">MVISISVIIAVYTDIRWMIIPNWLTYTLILTGIGFYMVNGHLTQAIISCAVAGLIFFIPALFGQVGMGDVKWMAGVGAWTSIPFVLVSFAMASVIGLLHIIIMLIWKVGVKKRKYWEVRKEPIPYGVSLGGGILTGLFVINTGVMNLVIL</sequence>
<dbReference type="RefSeq" id="WP_382402294.1">
    <property type="nucleotide sequence ID" value="NZ_JBHTNH010000029.1"/>
</dbReference>
<comment type="similarity">
    <text evidence="1">Belongs to the peptidase A24 family.</text>
</comment>
<dbReference type="InterPro" id="IPR000045">
    <property type="entry name" value="Prepilin_IV_endopep_pep"/>
</dbReference>
<comment type="caution">
    <text evidence="4">The sequence shown here is derived from an EMBL/GenBank/DDBJ whole genome shotgun (WGS) entry which is preliminary data.</text>
</comment>
<keyword evidence="2" id="KW-1133">Transmembrane helix</keyword>
<dbReference type="Proteomes" id="UP001597178">
    <property type="component" value="Unassembled WGS sequence"/>
</dbReference>
<name>A0ABW3ZXY0_9BACI</name>
<evidence type="ECO:0000259" key="3">
    <source>
        <dbReference type="Pfam" id="PF01478"/>
    </source>
</evidence>
<dbReference type="PANTHER" id="PTHR30487">
    <property type="entry name" value="TYPE 4 PREPILIN-LIKE PROTEINS LEADER PEPTIDE-PROCESSING ENZYME"/>
    <property type="match status" value="1"/>
</dbReference>
<dbReference type="PANTHER" id="PTHR30487:SF0">
    <property type="entry name" value="PREPILIN LEADER PEPTIDASE_N-METHYLTRANSFERASE-RELATED"/>
    <property type="match status" value="1"/>
</dbReference>
<evidence type="ECO:0000256" key="1">
    <source>
        <dbReference type="ARBA" id="ARBA00005801"/>
    </source>
</evidence>
<accession>A0ABW3ZXY0</accession>
<gene>
    <name evidence="4" type="ORF">ACFQ4A_15755</name>
</gene>
<keyword evidence="2" id="KW-0812">Transmembrane</keyword>
<feature type="transmembrane region" description="Helical" evidence="2">
    <location>
        <begin position="127"/>
        <end position="149"/>
    </location>
</feature>
<dbReference type="Gene3D" id="1.20.120.1220">
    <property type="match status" value="1"/>
</dbReference>
<feature type="transmembrane region" description="Helical" evidence="2">
    <location>
        <begin position="20"/>
        <end position="38"/>
    </location>
</feature>
<dbReference type="EMBL" id="JBHTNH010000029">
    <property type="protein sequence ID" value="MFD1363104.1"/>
    <property type="molecule type" value="Genomic_DNA"/>
</dbReference>